<name>A0A319AB85_9EURO</name>
<evidence type="ECO:0008006" key="3">
    <source>
        <dbReference type="Google" id="ProtNLM"/>
    </source>
</evidence>
<dbReference type="STRING" id="1450539.A0A319AB85"/>
<dbReference type="RefSeq" id="XP_025434890.1">
    <property type="nucleotide sequence ID" value="XM_025576230.1"/>
</dbReference>
<reference evidence="1 2" key="1">
    <citation type="submission" date="2016-12" db="EMBL/GenBank/DDBJ databases">
        <title>The genomes of Aspergillus section Nigri reveals drivers in fungal speciation.</title>
        <authorList>
            <consortium name="DOE Joint Genome Institute"/>
            <person name="Vesth T.C."/>
            <person name="Nybo J."/>
            <person name="Theobald S."/>
            <person name="Brandl J."/>
            <person name="Frisvad J.C."/>
            <person name="Nielsen K.F."/>
            <person name="Lyhne E.K."/>
            <person name="Kogle M.E."/>
            <person name="Kuo A."/>
            <person name="Riley R."/>
            <person name="Clum A."/>
            <person name="Nolan M."/>
            <person name="Lipzen A."/>
            <person name="Salamov A."/>
            <person name="Henrissat B."/>
            <person name="Wiebenga A."/>
            <person name="De Vries R.P."/>
            <person name="Grigoriev I.V."/>
            <person name="Mortensen U.H."/>
            <person name="Andersen M.R."/>
            <person name="Baker S.E."/>
        </authorList>
    </citation>
    <scope>NUCLEOTIDE SEQUENCE [LARGE SCALE GENOMIC DNA]</scope>
    <source>
        <strain evidence="1 2">JOP 1030-1</strain>
    </source>
</reference>
<gene>
    <name evidence="1" type="ORF">BP01DRAFT_362639</name>
</gene>
<sequence length="153" mass="17198">MRHLLYYPFTPFFVIFENIVHHSGPVTPTTEHDLNLLATTVTYFASMRSQMRLLATLCTRLEHVAAAFLHLARNIHRSPATAAECTPQEQHGGEHIPADVGAINYASYLDWLLADLEGLPGGSGALGETRETRRTFEGTFDWFAWDAYYGDLQ</sequence>
<evidence type="ECO:0000313" key="2">
    <source>
        <dbReference type="Proteomes" id="UP000248349"/>
    </source>
</evidence>
<dbReference type="GeneID" id="37077458"/>
<dbReference type="AlphaFoldDB" id="A0A319AB85"/>
<organism evidence="1 2">
    <name type="scientific">Aspergillus saccharolyticus JOP 1030-1</name>
    <dbReference type="NCBI Taxonomy" id="1450539"/>
    <lineage>
        <taxon>Eukaryota</taxon>
        <taxon>Fungi</taxon>
        <taxon>Dikarya</taxon>
        <taxon>Ascomycota</taxon>
        <taxon>Pezizomycotina</taxon>
        <taxon>Eurotiomycetes</taxon>
        <taxon>Eurotiomycetidae</taxon>
        <taxon>Eurotiales</taxon>
        <taxon>Aspergillaceae</taxon>
        <taxon>Aspergillus</taxon>
        <taxon>Aspergillus subgen. Circumdati</taxon>
    </lineage>
</organism>
<dbReference type="OrthoDB" id="103819at2759"/>
<keyword evidence="2" id="KW-1185">Reference proteome</keyword>
<dbReference type="EMBL" id="KZ821220">
    <property type="protein sequence ID" value="PYH48908.1"/>
    <property type="molecule type" value="Genomic_DNA"/>
</dbReference>
<proteinExistence type="predicted"/>
<accession>A0A319AB85</accession>
<dbReference type="Proteomes" id="UP000248349">
    <property type="component" value="Unassembled WGS sequence"/>
</dbReference>
<protein>
    <recommendedName>
        <fullName evidence="3">Transcription factor domain-containing protein</fullName>
    </recommendedName>
</protein>
<evidence type="ECO:0000313" key="1">
    <source>
        <dbReference type="EMBL" id="PYH48908.1"/>
    </source>
</evidence>